<dbReference type="Proteomes" id="UP000014500">
    <property type="component" value="Unassembled WGS sequence"/>
</dbReference>
<feature type="compositionally biased region" description="Basic and acidic residues" evidence="15">
    <location>
        <begin position="639"/>
        <end position="654"/>
    </location>
</feature>
<feature type="compositionally biased region" description="Polar residues" evidence="15">
    <location>
        <begin position="402"/>
        <end position="420"/>
    </location>
</feature>
<feature type="compositionally biased region" description="Polar residues" evidence="15">
    <location>
        <begin position="599"/>
        <end position="613"/>
    </location>
</feature>
<feature type="domain" description="SH3" evidence="16">
    <location>
        <begin position="451"/>
        <end position="512"/>
    </location>
</feature>
<evidence type="ECO:0000256" key="9">
    <source>
        <dbReference type="ARBA" id="ARBA00022771"/>
    </source>
</evidence>
<dbReference type="GO" id="GO:0016567">
    <property type="term" value="P:protein ubiquitination"/>
    <property type="evidence" value="ECO:0007669"/>
    <property type="project" value="UniProtKB-UniPathway"/>
</dbReference>
<evidence type="ECO:0000256" key="15">
    <source>
        <dbReference type="SAM" id="MobiDB-lite"/>
    </source>
</evidence>
<dbReference type="Gene3D" id="2.30.30.40">
    <property type="entry name" value="SH3 Domains"/>
    <property type="match status" value="4"/>
</dbReference>
<feature type="region of interest" description="Disordered" evidence="15">
    <location>
        <begin position="97"/>
        <end position="133"/>
    </location>
</feature>
<dbReference type="EC" id="2.3.2.27" evidence="4"/>
<dbReference type="InterPro" id="IPR001452">
    <property type="entry name" value="SH3_domain"/>
</dbReference>
<keyword evidence="9 13" id="KW-0863">Zinc-finger</keyword>
<evidence type="ECO:0000256" key="10">
    <source>
        <dbReference type="ARBA" id="ARBA00022786"/>
    </source>
</evidence>
<evidence type="ECO:0000256" key="12">
    <source>
        <dbReference type="ARBA" id="ARBA00022843"/>
    </source>
</evidence>
<feature type="region of interest" description="Disordered" evidence="15">
    <location>
        <begin position="715"/>
        <end position="752"/>
    </location>
</feature>
<evidence type="ECO:0000256" key="13">
    <source>
        <dbReference type="PROSITE-ProRule" id="PRU00175"/>
    </source>
</evidence>
<evidence type="ECO:0000256" key="3">
    <source>
        <dbReference type="ARBA" id="ARBA00008649"/>
    </source>
</evidence>
<dbReference type="SUPFAM" id="SSF50044">
    <property type="entry name" value="SH3-domain"/>
    <property type="match status" value="4"/>
</dbReference>
<dbReference type="eggNOG" id="KOG4225">
    <property type="taxonomic scope" value="Eukaryota"/>
</dbReference>
<keyword evidence="8" id="KW-0677">Repeat</keyword>
<reference evidence="19" key="1">
    <citation type="submission" date="2011-05" db="EMBL/GenBank/DDBJ databases">
        <authorList>
            <person name="Richards S.R."/>
            <person name="Qu J."/>
            <person name="Jiang H."/>
            <person name="Jhangiani S.N."/>
            <person name="Agravi P."/>
            <person name="Goodspeed R."/>
            <person name="Gross S."/>
            <person name="Mandapat C."/>
            <person name="Jackson L."/>
            <person name="Mathew T."/>
            <person name="Pu L."/>
            <person name="Thornton R."/>
            <person name="Saada N."/>
            <person name="Wilczek-Boney K.B."/>
            <person name="Lee S."/>
            <person name="Kovar C."/>
            <person name="Wu Y."/>
            <person name="Scherer S.E."/>
            <person name="Worley K.C."/>
            <person name="Muzny D.M."/>
            <person name="Gibbs R."/>
        </authorList>
    </citation>
    <scope>NUCLEOTIDE SEQUENCE</scope>
    <source>
        <strain evidence="19">Brora</strain>
    </source>
</reference>
<feature type="compositionally biased region" description="Pro residues" evidence="15">
    <location>
        <begin position="535"/>
        <end position="544"/>
    </location>
</feature>
<dbReference type="InterPro" id="IPR013083">
    <property type="entry name" value="Znf_RING/FYVE/PHD"/>
</dbReference>
<dbReference type="UniPathway" id="UPA00143"/>
<evidence type="ECO:0000313" key="18">
    <source>
        <dbReference type="EnsemblMetazoa" id="SMAR007477-PA"/>
    </source>
</evidence>
<dbReference type="FunFam" id="2.30.30.40:FF:000072">
    <property type="entry name" value="Unconventional Myosin IB"/>
    <property type="match status" value="1"/>
</dbReference>
<name>T1J1Q5_STRMM</name>
<feature type="compositionally biased region" description="Low complexity" evidence="15">
    <location>
        <begin position="310"/>
        <end position="347"/>
    </location>
</feature>
<evidence type="ECO:0000313" key="19">
    <source>
        <dbReference type="Proteomes" id="UP000014500"/>
    </source>
</evidence>
<dbReference type="PROSITE" id="PS50089">
    <property type="entry name" value="ZF_RING_2"/>
    <property type="match status" value="1"/>
</dbReference>
<feature type="domain" description="RING-type" evidence="17">
    <location>
        <begin position="28"/>
        <end position="69"/>
    </location>
</feature>
<evidence type="ECO:0000256" key="7">
    <source>
        <dbReference type="ARBA" id="ARBA00022723"/>
    </source>
</evidence>
<dbReference type="CDD" id="cd11783">
    <property type="entry name" value="SH3_SH3RF_3"/>
    <property type="match status" value="1"/>
</dbReference>
<dbReference type="InterPro" id="IPR028502">
    <property type="entry name" value="SH3RF3_RING-HC_Zfn"/>
</dbReference>
<feature type="region of interest" description="Disordered" evidence="15">
    <location>
        <begin position="279"/>
        <end position="423"/>
    </location>
</feature>
<evidence type="ECO:0000256" key="2">
    <source>
        <dbReference type="ARBA" id="ARBA00004906"/>
    </source>
</evidence>
<dbReference type="Pfam" id="PF00097">
    <property type="entry name" value="zf-C3HC4"/>
    <property type="match status" value="1"/>
</dbReference>
<dbReference type="FunFam" id="2.30.30.40:FF:000001">
    <property type="entry name" value="Sorbin and SH3 domain-containing protein 1 isoform 2"/>
    <property type="match status" value="1"/>
</dbReference>
<feature type="domain" description="SH3" evidence="16">
    <location>
        <begin position="209"/>
        <end position="271"/>
    </location>
</feature>
<reference evidence="18" key="2">
    <citation type="submission" date="2015-02" db="UniProtKB">
        <authorList>
            <consortium name="EnsemblMetazoa"/>
        </authorList>
    </citation>
    <scope>IDENTIFICATION</scope>
</reference>
<organism evidence="18 19">
    <name type="scientific">Strigamia maritima</name>
    <name type="common">European centipede</name>
    <name type="synonym">Geophilus maritimus</name>
    <dbReference type="NCBI Taxonomy" id="126957"/>
    <lineage>
        <taxon>Eukaryota</taxon>
        <taxon>Metazoa</taxon>
        <taxon>Ecdysozoa</taxon>
        <taxon>Arthropoda</taxon>
        <taxon>Myriapoda</taxon>
        <taxon>Chilopoda</taxon>
        <taxon>Pleurostigmophora</taxon>
        <taxon>Geophilomorpha</taxon>
        <taxon>Linotaeniidae</taxon>
        <taxon>Strigamia</taxon>
    </lineage>
</organism>
<dbReference type="InterPro" id="IPR050384">
    <property type="entry name" value="Endophilin_SH3RF"/>
</dbReference>
<dbReference type="GO" id="GO:0016192">
    <property type="term" value="P:vesicle-mediated transport"/>
    <property type="evidence" value="ECO:0007669"/>
    <property type="project" value="UniProtKB-ARBA"/>
</dbReference>
<comment type="catalytic activity">
    <reaction evidence="1">
        <text>S-ubiquitinyl-[E2 ubiquitin-conjugating enzyme]-L-cysteine + [acceptor protein]-L-lysine = [E2 ubiquitin-conjugating enzyme]-L-cysteine + N(6)-ubiquitinyl-[acceptor protein]-L-lysine.</text>
        <dbReference type="EC" id="2.3.2.27"/>
    </reaction>
</comment>
<keyword evidence="19" id="KW-1185">Reference proteome</keyword>
<feature type="compositionally biased region" description="Low complexity" evidence="15">
    <location>
        <begin position="385"/>
        <end position="401"/>
    </location>
</feature>
<proteinExistence type="inferred from homology"/>
<dbReference type="OMA" id="ISSSWHG"/>
<dbReference type="PhylomeDB" id="T1J1Q5"/>
<evidence type="ECO:0000256" key="8">
    <source>
        <dbReference type="ARBA" id="ARBA00022737"/>
    </source>
</evidence>
<evidence type="ECO:0000256" key="1">
    <source>
        <dbReference type="ARBA" id="ARBA00000900"/>
    </source>
</evidence>
<accession>T1J1Q5</accession>
<dbReference type="AlphaFoldDB" id="T1J1Q5"/>
<keyword evidence="12" id="KW-0832">Ubl conjugation</keyword>
<dbReference type="PROSITE" id="PS50002">
    <property type="entry name" value="SH3"/>
    <property type="match status" value="4"/>
</dbReference>
<dbReference type="PANTHER" id="PTHR14167">
    <property type="entry name" value="SH3 DOMAIN-CONTAINING"/>
    <property type="match status" value="1"/>
</dbReference>
<dbReference type="Gene3D" id="3.30.40.10">
    <property type="entry name" value="Zinc/RING finger domain, C3HC4 (zinc finger)"/>
    <property type="match status" value="1"/>
</dbReference>
<dbReference type="InterPro" id="IPR017907">
    <property type="entry name" value="Znf_RING_CS"/>
</dbReference>
<dbReference type="CDD" id="cd11786">
    <property type="entry name" value="SH3_SH3RF_1"/>
    <property type="match status" value="1"/>
</dbReference>
<feature type="compositionally biased region" description="Low complexity" evidence="15">
    <location>
        <begin position="580"/>
        <end position="598"/>
    </location>
</feature>
<dbReference type="InterPro" id="IPR018957">
    <property type="entry name" value="Znf_C3HC4_RING-type"/>
</dbReference>
<dbReference type="PRINTS" id="PR01887">
    <property type="entry name" value="SPECTRNALPHA"/>
</dbReference>
<dbReference type="InterPro" id="IPR035816">
    <property type="entry name" value="SH3RF1/SH3RF3_SH3_4"/>
</dbReference>
<feature type="compositionally biased region" description="Polar residues" evidence="15">
    <location>
        <begin position="295"/>
        <end position="309"/>
    </location>
</feature>
<evidence type="ECO:0000259" key="17">
    <source>
        <dbReference type="PROSITE" id="PS50089"/>
    </source>
</evidence>
<dbReference type="InterPro" id="IPR001841">
    <property type="entry name" value="Znf_RING"/>
</dbReference>
<evidence type="ECO:0000259" key="16">
    <source>
        <dbReference type="PROSITE" id="PS50002"/>
    </source>
</evidence>
<dbReference type="SMART" id="SM00184">
    <property type="entry name" value="RING"/>
    <property type="match status" value="1"/>
</dbReference>
<dbReference type="Pfam" id="PF00018">
    <property type="entry name" value="SH3_1"/>
    <property type="match status" value="2"/>
</dbReference>
<dbReference type="SMART" id="SM00326">
    <property type="entry name" value="SH3"/>
    <property type="match status" value="4"/>
</dbReference>
<dbReference type="EMBL" id="JH431789">
    <property type="status" value="NOT_ANNOTATED_CDS"/>
    <property type="molecule type" value="Genomic_DNA"/>
</dbReference>
<dbReference type="CDD" id="cd11785">
    <property type="entry name" value="SH3_SH3RF_C"/>
    <property type="match status" value="1"/>
</dbReference>
<evidence type="ECO:0000256" key="11">
    <source>
        <dbReference type="ARBA" id="ARBA00022833"/>
    </source>
</evidence>
<dbReference type="InterPro" id="IPR036028">
    <property type="entry name" value="SH3-like_dom_sf"/>
</dbReference>
<evidence type="ECO:0000256" key="4">
    <source>
        <dbReference type="ARBA" id="ARBA00012483"/>
    </source>
</evidence>
<feature type="domain" description="SH3" evidence="16">
    <location>
        <begin position="147"/>
        <end position="206"/>
    </location>
</feature>
<keyword evidence="7" id="KW-0479">Metal-binding</keyword>
<dbReference type="GO" id="GO:0061630">
    <property type="term" value="F:ubiquitin protein ligase activity"/>
    <property type="evidence" value="ECO:0007669"/>
    <property type="project" value="UniProtKB-EC"/>
</dbReference>
<keyword evidence="6" id="KW-0808">Transferase</keyword>
<feature type="compositionally biased region" description="Polar residues" evidence="15">
    <location>
        <begin position="105"/>
        <end position="129"/>
    </location>
</feature>
<keyword evidence="5 14" id="KW-0728">SH3 domain</keyword>
<evidence type="ECO:0000256" key="5">
    <source>
        <dbReference type="ARBA" id="ARBA00022443"/>
    </source>
</evidence>
<feature type="region of interest" description="Disordered" evidence="15">
    <location>
        <begin position="529"/>
        <end position="673"/>
    </location>
</feature>
<sequence>MLVGEKIKFQFYGMNVMDEWLLNDVLECSVCLERLDSTSKVLPCQHTFCKRCLDEIVSSRKELRCPECRILVEIKVEDLPCNILLIRILEGMKNAVPRPKPPISPSQGDLSAQKPSSPTAQPTIESLSPKQVGDNRINTQSKQVLQSQQPCARALYSFEAKDPGDLSFKKGDIVLLRKKMDHNWYQGELDGKHGFFPANYVQVMTPLPAHIPQCKALYDFKMNDNDEKDCLSFGKGDVITVIRRVDENWAEGKLADRIGIFPLSFVEMNSVARALMKLSTNSQPGPSRIAPPTPSSDSETIPLITSNAGSNCTTQQPTSSSTNTTPSSMSSGSSTSTSPSTPPGSSSAPVPLPRFQTPRQREKRHSLTIGTPHKQANGSHRHSIEIISSPIESSTGVSSSSNYVQTWSGSTTPGSQSSNIVRRHNRRDNENVTNDAGATQQANQIPNTHAVVPTFYVSMYQYKPHKEDELELKKGELYTVSEKCQDGWYKGISLRTGQSGVFPGNYVQIANKHKSAASDKSPSFLDWARSVTSLNPPPKPPRPQSPRVQSQVANHKQGSHSAKKSRVWLSRVHNAPELPPRSLSPMSSSASANLGSASQPMTSPQSPISQSWHGGSKNAAPNSNSLSLSSSSSSSGPRNNDKKEKKEKEKEKVSLMKRLTSKKKSKSPPPTCAYSMDNPVFVDCVSAGSNSPQAVHVRQVSGSCPSEVVFTAPAPAPAPATPSANPGHKKSNSLDGTNVENNPKGVPHPSQPAPLVRERFRCIVPYPPNSEYEIELKVGDVIYVHKKRDDGWYKGTLQRSGKTGLFPASFVETF</sequence>
<dbReference type="GO" id="GO:0008270">
    <property type="term" value="F:zinc ion binding"/>
    <property type="evidence" value="ECO:0007669"/>
    <property type="project" value="UniProtKB-KW"/>
</dbReference>
<dbReference type="eggNOG" id="KOG2177">
    <property type="taxonomic scope" value="Eukaryota"/>
</dbReference>
<feature type="domain" description="SH3" evidence="16">
    <location>
        <begin position="755"/>
        <end position="814"/>
    </location>
</feature>
<dbReference type="Pfam" id="PF14604">
    <property type="entry name" value="SH3_9"/>
    <property type="match status" value="2"/>
</dbReference>
<dbReference type="CDD" id="cd16750">
    <property type="entry name" value="RING-HC_SH3RF3"/>
    <property type="match status" value="1"/>
</dbReference>
<protein>
    <recommendedName>
        <fullName evidence="4">RING-type E3 ubiquitin transferase</fullName>
        <ecNumber evidence="4">2.3.2.27</ecNumber>
    </recommendedName>
</protein>
<keyword evidence="11" id="KW-0862">Zinc</keyword>
<dbReference type="STRING" id="126957.T1J1Q5"/>
<dbReference type="SUPFAM" id="SSF57850">
    <property type="entry name" value="RING/U-box"/>
    <property type="match status" value="1"/>
</dbReference>
<feature type="compositionally biased region" description="Low complexity" evidence="15">
    <location>
        <begin position="622"/>
        <end position="635"/>
    </location>
</feature>
<evidence type="ECO:0000256" key="14">
    <source>
        <dbReference type="PROSITE-ProRule" id="PRU00192"/>
    </source>
</evidence>
<keyword evidence="10" id="KW-0833">Ubl conjugation pathway</keyword>
<dbReference type="FunFam" id="2.30.30.40:FF:000063">
    <property type="entry name" value="Putative E3 ubiquitin-protein ligase SH3RF1"/>
    <property type="match status" value="1"/>
</dbReference>
<dbReference type="EnsemblMetazoa" id="SMAR007477-RA">
    <property type="protein sequence ID" value="SMAR007477-PA"/>
    <property type="gene ID" value="SMAR007477"/>
</dbReference>
<dbReference type="PRINTS" id="PR00452">
    <property type="entry name" value="SH3DOMAIN"/>
</dbReference>
<dbReference type="PROSITE" id="PS00518">
    <property type="entry name" value="ZF_RING_1"/>
    <property type="match status" value="1"/>
</dbReference>
<comment type="similarity">
    <text evidence="3">Belongs to the SH3RF family.</text>
</comment>
<dbReference type="CDD" id="cd11787">
    <property type="entry name" value="SH3_SH3RF_2"/>
    <property type="match status" value="1"/>
</dbReference>
<comment type="pathway">
    <text evidence="2">Protein modification; protein ubiquitination.</text>
</comment>
<dbReference type="HOGENOM" id="CLU_015769_1_0_1"/>
<dbReference type="FunFam" id="3.30.40.10:FF:000077">
    <property type="entry name" value="E3 ubiquitin-protein ligase SH3RF1 isoform X1"/>
    <property type="match status" value="1"/>
</dbReference>
<evidence type="ECO:0000256" key="6">
    <source>
        <dbReference type="ARBA" id="ARBA00022679"/>
    </source>
</evidence>
<dbReference type="PANTHER" id="PTHR14167:SF51">
    <property type="entry name" value="RING-TYPE E3 UBIQUITIN TRANSFERASE"/>
    <property type="match status" value="1"/>
</dbReference>
<feature type="compositionally biased region" description="Basic residues" evidence="15">
    <location>
        <begin position="557"/>
        <end position="566"/>
    </location>
</feature>